<protein>
    <recommendedName>
        <fullName evidence="1">NAD(P)-binding domain-containing protein</fullName>
    </recommendedName>
</protein>
<dbReference type="PANTHER" id="PTHR43355:SF2">
    <property type="entry name" value="FLAVIN REDUCTASE (NADPH)"/>
    <property type="match status" value="1"/>
</dbReference>
<dbReference type="InterPro" id="IPR036291">
    <property type="entry name" value="NAD(P)-bd_dom_sf"/>
</dbReference>
<dbReference type="AlphaFoldDB" id="A0A329QQJ3"/>
<sequence>MNFRTDRPKESEYMNIIIFGATGRTGNELMLRALEAGHTVTAFVRNPSKISVSHRNLNVEKGEATRYSDINDVLSKEKYDAVFSVLGAKGMFKRDLPLIDAMKNIVRAAENNDTGKLIHVSFIGVHPDAGKLGFLYKYIIPTFMTNLLRDHREKDAIITSSKLNWVLIQPPVLTSDVYNGNYIHEAEIHGDNSRKLKLSRSHLAEFMLKLANDHTYDKKAVYVTE</sequence>
<gene>
    <name evidence="2" type="ORF">DC345_22090</name>
</gene>
<dbReference type="Pfam" id="PF13460">
    <property type="entry name" value="NAD_binding_10"/>
    <property type="match status" value="1"/>
</dbReference>
<name>A0A329QQJ3_9BACL</name>
<dbReference type="GO" id="GO:0042602">
    <property type="term" value="F:riboflavin reductase (NADPH) activity"/>
    <property type="evidence" value="ECO:0007669"/>
    <property type="project" value="TreeGrafter"/>
</dbReference>
<dbReference type="Proteomes" id="UP000250642">
    <property type="component" value="Unassembled WGS sequence"/>
</dbReference>
<dbReference type="GO" id="GO:0004074">
    <property type="term" value="F:biliverdin reductase [NAD(P)H] activity"/>
    <property type="evidence" value="ECO:0007669"/>
    <property type="project" value="TreeGrafter"/>
</dbReference>
<proteinExistence type="predicted"/>
<dbReference type="InterPro" id="IPR016040">
    <property type="entry name" value="NAD(P)-bd_dom"/>
</dbReference>
<dbReference type="Gene3D" id="3.40.50.720">
    <property type="entry name" value="NAD(P)-binding Rossmann-like Domain"/>
    <property type="match status" value="1"/>
</dbReference>
<evidence type="ECO:0000259" key="1">
    <source>
        <dbReference type="Pfam" id="PF13460"/>
    </source>
</evidence>
<dbReference type="PANTHER" id="PTHR43355">
    <property type="entry name" value="FLAVIN REDUCTASE (NADPH)"/>
    <property type="match status" value="1"/>
</dbReference>
<organism evidence="2 3">
    <name type="scientific">Paenibacillus taichungensis</name>
    <dbReference type="NCBI Taxonomy" id="484184"/>
    <lineage>
        <taxon>Bacteria</taxon>
        <taxon>Bacillati</taxon>
        <taxon>Bacillota</taxon>
        <taxon>Bacilli</taxon>
        <taxon>Bacillales</taxon>
        <taxon>Paenibacillaceae</taxon>
        <taxon>Paenibacillus</taxon>
    </lineage>
</organism>
<dbReference type="InterPro" id="IPR051606">
    <property type="entry name" value="Polyketide_Oxido-like"/>
</dbReference>
<reference evidence="2 3" key="1">
    <citation type="submission" date="2018-04" db="EMBL/GenBank/DDBJ databases">
        <title>Paenibacillus taichungensis Genome sequencing and assembly.</title>
        <authorList>
            <person name="Xu J."/>
            <person name="Rensing C."/>
            <person name="Mazhar H.S."/>
        </authorList>
    </citation>
    <scope>NUCLEOTIDE SEQUENCE [LARGE SCALE GENOMIC DNA]</scope>
    <source>
        <strain evidence="2 3">NC1</strain>
    </source>
</reference>
<feature type="domain" description="NAD(P)-binding" evidence="1">
    <location>
        <begin position="20"/>
        <end position="213"/>
    </location>
</feature>
<comment type="caution">
    <text evidence="2">The sequence shown here is derived from an EMBL/GenBank/DDBJ whole genome shotgun (WGS) entry which is preliminary data.</text>
</comment>
<evidence type="ECO:0000313" key="3">
    <source>
        <dbReference type="Proteomes" id="UP000250642"/>
    </source>
</evidence>
<dbReference type="EMBL" id="QEVW01000014">
    <property type="protein sequence ID" value="RAW12968.1"/>
    <property type="molecule type" value="Genomic_DNA"/>
</dbReference>
<dbReference type="SUPFAM" id="SSF51735">
    <property type="entry name" value="NAD(P)-binding Rossmann-fold domains"/>
    <property type="match status" value="1"/>
</dbReference>
<evidence type="ECO:0000313" key="2">
    <source>
        <dbReference type="EMBL" id="RAW12968.1"/>
    </source>
</evidence>
<accession>A0A329QQJ3</accession>